<evidence type="ECO:0000256" key="2">
    <source>
        <dbReference type="ARBA" id="ARBA00007935"/>
    </source>
</evidence>
<dbReference type="CDD" id="cd06550">
    <property type="entry name" value="TM_ABC_iron-siderophores_like"/>
    <property type="match status" value="1"/>
</dbReference>
<evidence type="ECO:0000256" key="5">
    <source>
        <dbReference type="ARBA" id="ARBA00022692"/>
    </source>
</evidence>
<reference evidence="9 10" key="1">
    <citation type="submission" date="2020-07" db="EMBL/GenBank/DDBJ databases">
        <title>MOT database genomes.</title>
        <authorList>
            <person name="Joseph S."/>
            <person name="Aduse-Opoku J."/>
            <person name="Hashim A."/>
            <person name="Wade W."/>
            <person name="Curtis M."/>
        </authorList>
    </citation>
    <scope>NUCLEOTIDE SEQUENCE [LARGE SCALE GENOMIC DNA]</scope>
    <source>
        <strain evidence="9 10">CCW311</strain>
    </source>
</reference>
<evidence type="ECO:0000256" key="6">
    <source>
        <dbReference type="ARBA" id="ARBA00022989"/>
    </source>
</evidence>
<evidence type="ECO:0000256" key="4">
    <source>
        <dbReference type="ARBA" id="ARBA00022475"/>
    </source>
</evidence>
<evidence type="ECO:0000313" key="9">
    <source>
        <dbReference type="EMBL" id="NYS49655.1"/>
    </source>
</evidence>
<feature type="transmembrane region" description="Helical" evidence="8">
    <location>
        <begin position="305"/>
        <end position="327"/>
    </location>
</feature>
<comment type="subcellular location">
    <subcellularLocation>
        <location evidence="1">Cell membrane</location>
        <topology evidence="1">Multi-pass membrane protein</topology>
    </subcellularLocation>
</comment>
<dbReference type="PANTHER" id="PTHR30472">
    <property type="entry name" value="FERRIC ENTEROBACTIN TRANSPORT SYSTEM PERMEASE PROTEIN"/>
    <property type="match status" value="1"/>
</dbReference>
<dbReference type="GO" id="GO:0022857">
    <property type="term" value="F:transmembrane transporter activity"/>
    <property type="evidence" value="ECO:0007669"/>
    <property type="project" value="InterPro"/>
</dbReference>
<evidence type="ECO:0000256" key="7">
    <source>
        <dbReference type="ARBA" id="ARBA00023136"/>
    </source>
</evidence>
<feature type="transmembrane region" description="Helical" evidence="8">
    <location>
        <begin position="62"/>
        <end position="81"/>
    </location>
</feature>
<evidence type="ECO:0000256" key="8">
    <source>
        <dbReference type="SAM" id="Phobius"/>
    </source>
</evidence>
<evidence type="ECO:0000313" key="10">
    <source>
        <dbReference type="Proteomes" id="UP000563349"/>
    </source>
</evidence>
<dbReference type="GO" id="GO:0005886">
    <property type="term" value="C:plasma membrane"/>
    <property type="evidence" value="ECO:0007669"/>
    <property type="project" value="UniProtKB-SubCell"/>
</dbReference>
<proteinExistence type="inferred from homology"/>
<dbReference type="GO" id="GO:0033214">
    <property type="term" value="P:siderophore-iron import into cell"/>
    <property type="evidence" value="ECO:0007669"/>
    <property type="project" value="TreeGrafter"/>
</dbReference>
<sequence>MPSKQLSPAKKLLVLLLLVLVSSLLALAMGDGEINLADLGTYLQGQTASQHFILQEIRLPRVLVSLLAGGSLGLSGVLLQTFTRNPLADSSTLGINAGVGLVLTLAVTQLNLTDPFLIHYLPFLAIPGGLAMVALASFLSHQKGESIQPVKLIIAGVTLSTILTSSLVAISGRVDTHKLNYVVSWLAGHMTGNNWDSLSLAAPILLLLWLLSYTQALPLNILQLSDPAALGLGLPLRRQRALLLVLASALVAFSLSLAGNISLVGLLASHITRLLFPSDHRWRLPAALLIGALLLLTADTLTRTYLVGSNIPTGIPLSLIGSPYFLYLLRKQMQNT</sequence>
<dbReference type="Proteomes" id="UP000563349">
    <property type="component" value="Unassembled WGS sequence"/>
</dbReference>
<keyword evidence="4" id="KW-1003">Cell membrane</keyword>
<dbReference type="SUPFAM" id="SSF81345">
    <property type="entry name" value="ABC transporter involved in vitamin B12 uptake, BtuC"/>
    <property type="match status" value="1"/>
</dbReference>
<name>A0A7Z0RR53_9STRE</name>
<comment type="caution">
    <text evidence="9">The sequence shown here is derived from an EMBL/GenBank/DDBJ whole genome shotgun (WGS) entry which is preliminary data.</text>
</comment>
<dbReference type="EMBL" id="JACBYG010000092">
    <property type="protein sequence ID" value="NYS49655.1"/>
    <property type="molecule type" value="Genomic_DNA"/>
</dbReference>
<feature type="transmembrane region" description="Helical" evidence="8">
    <location>
        <begin position="93"/>
        <end position="112"/>
    </location>
</feature>
<dbReference type="PANTHER" id="PTHR30472:SF24">
    <property type="entry name" value="FERRIC ENTEROBACTIN TRANSPORT SYSTEM PERMEASE PROTEIN FEPG"/>
    <property type="match status" value="1"/>
</dbReference>
<feature type="transmembrane region" description="Helical" evidence="8">
    <location>
        <begin position="118"/>
        <end position="140"/>
    </location>
</feature>
<evidence type="ECO:0000256" key="3">
    <source>
        <dbReference type="ARBA" id="ARBA00022448"/>
    </source>
</evidence>
<keyword evidence="7 8" id="KW-0472">Membrane</keyword>
<dbReference type="InterPro" id="IPR000522">
    <property type="entry name" value="ABC_transptr_permease_BtuC"/>
</dbReference>
<evidence type="ECO:0000256" key="1">
    <source>
        <dbReference type="ARBA" id="ARBA00004651"/>
    </source>
</evidence>
<dbReference type="AlphaFoldDB" id="A0A7Z0RR53"/>
<gene>
    <name evidence="9" type="ORF">HZY93_06755</name>
</gene>
<feature type="transmembrane region" description="Helical" evidence="8">
    <location>
        <begin position="242"/>
        <end position="268"/>
    </location>
</feature>
<comment type="similarity">
    <text evidence="2">Belongs to the binding-protein-dependent transport system permease family. FecCD subfamily.</text>
</comment>
<protein>
    <submittedName>
        <fullName evidence="9">Iron ABC transporter permease</fullName>
    </submittedName>
</protein>
<dbReference type="Gene3D" id="1.10.3470.10">
    <property type="entry name" value="ABC transporter involved in vitamin B12 uptake, BtuC"/>
    <property type="match status" value="1"/>
</dbReference>
<keyword evidence="5 8" id="KW-0812">Transmembrane</keyword>
<keyword evidence="10" id="KW-1185">Reference proteome</keyword>
<keyword evidence="6 8" id="KW-1133">Transmembrane helix</keyword>
<feature type="transmembrane region" description="Helical" evidence="8">
    <location>
        <begin position="200"/>
        <end position="222"/>
    </location>
</feature>
<keyword evidence="3" id="KW-0813">Transport</keyword>
<dbReference type="InterPro" id="IPR037294">
    <property type="entry name" value="ABC_BtuC-like"/>
</dbReference>
<dbReference type="Pfam" id="PF01032">
    <property type="entry name" value="FecCD"/>
    <property type="match status" value="1"/>
</dbReference>
<accession>A0A7Z0RR53</accession>
<feature type="transmembrane region" description="Helical" evidence="8">
    <location>
        <begin position="152"/>
        <end position="172"/>
    </location>
</feature>
<organism evidence="9 10">
    <name type="scientific">Streptococcus danieliae</name>
    <dbReference type="NCBI Taxonomy" id="747656"/>
    <lineage>
        <taxon>Bacteria</taxon>
        <taxon>Bacillati</taxon>
        <taxon>Bacillota</taxon>
        <taxon>Bacilli</taxon>
        <taxon>Lactobacillales</taxon>
        <taxon>Streptococcaceae</taxon>
        <taxon>Streptococcus</taxon>
    </lineage>
</organism>